<sequence length="119" mass="13791">MHIGQIIRALRQEMEWSQERLAHEADLDTSEVSRFERGQRRLPTTKLEAIAKALGTTPAALYAMAEGREPPTDSCLEEGDATVDYSPEAVQLRRTFRDLTEYERRLVLDFARMLVKRRR</sequence>
<evidence type="ECO:0000256" key="3">
    <source>
        <dbReference type="ARBA" id="ARBA00023163"/>
    </source>
</evidence>
<feature type="domain" description="HTH cro/C1-type" evidence="4">
    <location>
        <begin position="7"/>
        <end position="61"/>
    </location>
</feature>
<accession>A0A1N6VV36</accession>
<dbReference type="GO" id="GO:0005829">
    <property type="term" value="C:cytosol"/>
    <property type="evidence" value="ECO:0007669"/>
    <property type="project" value="TreeGrafter"/>
</dbReference>
<dbReference type="AlphaFoldDB" id="A0A1N6VV36"/>
<reference evidence="6" key="1">
    <citation type="submission" date="2017-01" db="EMBL/GenBank/DDBJ databases">
        <authorList>
            <person name="Varghese N."/>
            <person name="Submissions S."/>
        </authorList>
    </citation>
    <scope>NUCLEOTIDE SEQUENCE [LARGE SCALE GENOMIC DNA]</scope>
    <source>
        <strain evidence="6">ATCC 51758</strain>
    </source>
</reference>
<dbReference type="CDD" id="cd00093">
    <property type="entry name" value="HTH_XRE"/>
    <property type="match status" value="1"/>
</dbReference>
<dbReference type="EMBL" id="FTMD01000007">
    <property type="protein sequence ID" value="SIQ81690.1"/>
    <property type="molecule type" value="Genomic_DNA"/>
</dbReference>
<dbReference type="Proteomes" id="UP000186819">
    <property type="component" value="Unassembled WGS sequence"/>
</dbReference>
<dbReference type="Pfam" id="PF01381">
    <property type="entry name" value="HTH_3"/>
    <property type="match status" value="1"/>
</dbReference>
<proteinExistence type="predicted"/>
<dbReference type="SMART" id="SM00530">
    <property type="entry name" value="HTH_XRE"/>
    <property type="match status" value="1"/>
</dbReference>
<dbReference type="STRING" id="34027.SAMN05421829_10730"/>
<dbReference type="RefSeq" id="WP_076602325.1">
    <property type="nucleotide sequence ID" value="NZ_FTMD01000007.1"/>
</dbReference>
<dbReference type="PROSITE" id="PS50943">
    <property type="entry name" value="HTH_CROC1"/>
    <property type="match status" value="1"/>
</dbReference>
<protein>
    <submittedName>
        <fullName evidence="5">Transcriptional regulator, contains XRE-family HTH domain</fullName>
    </submittedName>
</protein>
<evidence type="ECO:0000259" key="4">
    <source>
        <dbReference type="PROSITE" id="PS50943"/>
    </source>
</evidence>
<dbReference type="Gene3D" id="1.10.260.40">
    <property type="entry name" value="lambda repressor-like DNA-binding domains"/>
    <property type="match status" value="1"/>
</dbReference>
<gene>
    <name evidence="5" type="ORF">SAMN05421829_10730</name>
</gene>
<organism evidence="5 6">
    <name type="scientific">Aromatoleum tolulyticum</name>
    <dbReference type="NCBI Taxonomy" id="34027"/>
    <lineage>
        <taxon>Bacteria</taxon>
        <taxon>Pseudomonadati</taxon>
        <taxon>Pseudomonadota</taxon>
        <taxon>Betaproteobacteria</taxon>
        <taxon>Rhodocyclales</taxon>
        <taxon>Rhodocyclaceae</taxon>
        <taxon>Aromatoleum</taxon>
    </lineage>
</organism>
<evidence type="ECO:0000256" key="1">
    <source>
        <dbReference type="ARBA" id="ARBA00023015"/>
    </source>
</evidence>
<keyword evidence="3" id="KW-0804">Transcription</keyword>
<evidence type="ECO:0000256" key="2">
    <source>
        <dbReference type="ARBA" id="ARBA00023125"/>
    </source>
</evidence>
<evidence type="ECO:0000313" key="6">
    <source>
        <dbReference type="Proteomes" id="UP000186819"/>
    </source>
</evidence>
<keyword evidence="1" id="KW-0805">Transcription regulation</keyword>
<dbReference type="PANTHER" id="PTHR46797">
    <property type="entry name" value="HTH-TYPE TRANSCRIPTIONAL REGULATOR"/>
    <property type="match status" value="1"/>
</dbReference>
<dbReference type="PANTHER" id="PTHR46797:SF23">
    <property type="entry name" value="HTH-TYPE TRANSCRIPTIONAL REGULATOR SUTR"/>
    <property type="match status" value="1"/>
</dbReference>
<dbReference type="GO" id="GO:0003677">
    <property type="term" value="F:DNA binding"/>
    <property type="evidence" value="ECO:0007669"/>
    <property type="project" value="UniProtKB-KW"/>
</dbReference>
<dbReference type="OrthoDB" id="8527856at2"/>
<dbReference type="GO" id="GO:0003700">
    <property type="term" value="F:DNA-binding transcription factor activity"/>
    <property type="evidence" value="ECO:0007669"/>
    <property type="project" value="TreeGrafter"/>
</dbReference>
<name>A0A1N6VV36_9RHOO</name>
<dbReference type="InterPro" id="IPR050807">
    <property type="entry name" value="TransReg_Diox_bact_type"/>
</dbReference>
<evidence type="ECO:0000313" key="5">
    <source>
        <dbReference type="EMBL" id="SIQ81690.1"/>
    </source>
</evidence>
<keyword evidence="2" id="KW-0238">DNA-binding</keyword>
<dbReference type="InterPro" id="IPR001387">
    <property type="entry name" value="Cro/C1-type_HTH"/>
</dbReference>
<dbReference type="InterPro" id="IPR010982">
    <property type="entry name" value="Lambda_DNA-bd_dom_sf"/>
</dbReference>
<dbReference type="SUPFAM" id="SSF47413">
    <property type="entry name" value="lambda repressor-like DNA-binding domains"/>
    <property type="match status" value="1"/>
</dbReference>
<keyword evidence="6" id="KW-1185">Reference proteome</keyword>